<proteinExistence type="predicted"/>
<organism evidence="2 3">
    <name type="scientific">Amblyomma americanum</name>
    <name type="common">Lone star tick</name>
    <dbReference type="NCBI Taxonomy" id="6943"/>
    <lineage>
        <taxon>Eukaryota</taxon>
        <taxon>Metazoa</taxon>
        <taxon>Ecdysozoa</taxon>
        <taxon>Arthropoda</taxon>
        <taxon>Chelicerata</taxon>
        <taxon>Arachnida</taxon>
        <taxon>Acari</taxon>
        <taxon>Parasitiformes</taxon>
        <taxon>Ixodida</taxon>
        <taxon>Ixodoidea</taxon>
        <taxon>Ixodidae</taxon>
        <taxon>Amblyomminae</taxon>
        <taxon>Amblyomma</taxon>
    </lineage>
</organism>
<dbReference type="InterPro" id="IPR017853">
    <property type="entry name" value="GH"/>
</dbReference>
<dbReference type="SUPFAM" id="SSF51445">
    <property type="entry name" value="(Trans)glycosidases"/>
    <property type="match status" value="1"/>
</dbReference>
<keyword evidence="3" id="KW-1185">Reference proteome</keyword>
<accession>A0AAQ4EQQ1</accession>
<feature type="compositionally biased region" description="Basic and acidic residues" evidence="1">
    <location>
        <begin position="11"/>
        <end position="24"/>
    </location>
</feature>
<dbReference type="EMBL" id="JARKHS020012217">
    <property type="protein sequence ID" value="KAK8777104.1"/>
    <property type="molecule type" value="Genomic_DNA"/>
</dbReference>
<comment type="caution">
    <text evidence="2">The sequence shown here is derived from an EMBL/GenBank/DDBJ whole genome shotgun (WGS) entry which is preliminary data.</text>
</comment>
<gene>
    <name evidence="2" type="ORF">V5799_029550</name>
</gene>
<dbReference type="Proteomes" id="UP001321473">
    <property type="component" value="Unassembled WGS sequence"/>
</dbReference>
<protein>
    <submittedName>
        <fullName evidence="2">Uncharacterized protein</fullName>
    </submittedName>
</protein>
<evidence type="ECO:0000313" key="2">
    <source>
        <dbReference type="EMBL" id="KAK8777104.1"/>
    </source>
</evidence>
<reference evidence="2 3" key="1">
    <citation type="journal article" date="2023" name="Arcadia Sci">
        <title>De novo assembly of a long-read Amblyomma americanum tick genome.</title>
        <authorList>
            <person name="Chou S."/>
            <person name="Poskanzer K.E."/>
            <person name="Rollins M."/>
            <person name="Thuy-Boun P.S."/>
        </authorList>
    </citation>
    <scope>NUCLEOTIDE SEQUENCE [LARGE SCALE GENOMIC DNA]</scope>
    <source>
        <strain evidence="2">F_SG_1</strain>
        <tissue evidence="2">Salivary glands</tissue>
    </source>
</reference>
<dbReference type="Gene3D" id="3.20.20.80">
    <property type="entry name" value="Glycosidases"/>
    <property type="match status" value="1"/>
</dbReference>
<feature type="region of interest" description="Disordered" evidence="1">
    <location>
        <begin position="1"/>
        <end position="33"/>
    </location>
</feature>
<name>A0AAQ4EQQ1_AMBAM</name>
<evidence type="ECO:0000256" key="1">
    <source>
        <dbReference type="SAM" id="MobiDB-lite"/>
    </source>
</evidence>
<sequence length="353" mass="38423">MSGQRVAQESVHYRDSTPGRDSSKPRRQWTVSEETASRRNRLLKVAASSAALSAPYRFCSHVVVCCGAVDLTWLDVEGAYMGPAAASLKRSHPSVGRIMGIGGPSTNATVLSRALNNTGNLTKLVANIVRTVKRLGFDWGSLVDVRHPELLKKPEKLAHFVRALCLSAARESLQTAVVLPTDPGAEAELHESLRTVNAPRHLTLVKLTDATKLERLGTVPCPVPEKVLDAFEVEQAVAQRPRWFVALSAALAEYGDTVGGDDKAGVRFRRLVSRAELCRGKGWKVRRTGGCVVASSGSLSRVALDPHSDWGSWRKAQGVVIFDMRLDDTRGKCGPPYSFTRSVYFALESHAGR</sequence>
<evidence type="ECO:0000313" key="3">
    <source>
        <dbReference type="Proteomes" id="UP001321473"/>
    </source>
</evidence>
<dbReference type="AlphaFoldDB" id="A0AAQ4EQQ1"/>